<sequence>MANPQPPYIYATQAEAEAASNALYLAQNPAGTTELLYGWVINAAGQYQLAVPDSNVVATPAAPVTAPTVSDYTIAVQALLDSKASERNYDGILSACTYATSANAKFAAEGQACIVWRDACWSYCYQALADVQAGKRAAPTIPDLLAELPALVWPD</sequence>
<evidence type="ECO:0000313" key="1">
    <source>
        <dbReference type="EMBL" id="PVX86488.1"/>
    </source>
</evidence>
<accession>A0ABX5KW94</accession>
<comment type="caution">
    <text evidence="1">The sequence shown here is derived from an EMBL/GenBank/DDBJ whole genome shotgun (WGS) entry which is preliminary data.</text>
</comment>
<name>A0ABX5KW94_9BURK</name>
<gene>
    <name evidence="1" type="ORF">C7402_102324</name>
</gene>
<keyword evidence="2" id="KW-1185">Reference proteome</keyword>
<organism evidence="1 2">
    <name type="scientific">Paraburkholderia unamae</name>
    <dbReference type="NCBI Taxonomy" id="219649"/>
    <lineage>
        <taxon>Bacteria</taxon>
        <taxon>Pseudomonadati</taxon>
        <taxon>Pseudomonadota</taxon>
        <taxon>Betaproteobacteria</taxon>
        <taxon>Burkholderiales</taxon>
        <taxon>Burkholderiaceae</taxon>
        <taxon>Paraburkholderia</taxon>
    </lineage>
</organism>
<dbReference type="Proteomes" id="UP000245712">
    <property type="component" value="Unassembled WGS sequence"/>
</dbReference>
<evidence type="ECO:0000313" key="2">
    <source>
        <dbReference type="Proteomes" id="UP000245712"/>
    </source>
</evidence>
<dbReference type="RefSeq" id="WP_116609894.1">
    <property type="nucleotide sequence ID" value="NZ_QEOB01000002.1"/>
</dbReference>
<proteinExistence type="predicted"/>
<reference evidence="1 2" key="1">
    <citation type="submission" date="2018-05" db="EMBL/GenBank/DDBJ databases">
        <title>Genomic Encyclopedia of Type Strains, Phase IV (KMG-V): Genome sequencing to study the core and pangenomes of soil and plant-associated prokaryotes.</title>
        <authorList>
            <person name="Whitman W."/>
        </authorList>
    </citation>
    <scope>NUCLEOTIDE SEQUENCE [LARGE SCALE GENOMIC DNA]</scope>
    <source>
        <strain evidence="1 2">SCZa-39</strain>
    </source>
</reference>
<dbReference type="EMBL" id="QEOB01000002">
    <property type="protein sequence ID" value="PVX86488.1"/>
    <property type="molecule type" value="Genomic_DNA"/>
</dbReference>
<protein>
    <submittedName>
        <fullName evidence="1">Uncharacterized protein</fullName>
    </submittedName>
</protein>